<dbReference type="InterPro" id="IPR013686">
    <property type="entry name" value="Polypept-transport_assoc_ShlB"/>
</dbReference>
<dbReference type="GO" id="GO:0046819">
    <property type="term" value="P:protein secretion by the type V secretion system"/>
    <property type="evidence" value="ECO:0007669"/>
    <property type="project" value="TreeGrafter"/>
</dbReference>
<dbReference type="InterPro" id="IPR051544">
    <property type="entry name" value="TPS_OM_transporter"/>
</dbReference>
<dbReference type="PANTHER" id="PTHR34597:SF1">
    <property type="entry name" value="HEME_HEMOPEXIN TRANSPORTER PROTEIN HUXB"/>
    <property type="match status" value="1"/>
</dbReference>
<accession>A0A9E6SXR9</accession>
<comment type="subcellular location">
    <subcellularLocation>
        <location evidence="1">Cell outer membrane</location>
    </subcellularLocation>
</comment>
<dbReference type="RefSeq" id="WP_273145115.1">
    <property type="nucleotide sequence ID" value="NZ_CP053675.1"/>
</dbReference>
<dbReference type="AlphaFoldDB" id="A0A9E6SXR9"/>
<dbReference type="GO" id="GO:0008320">
    <property type="term" value="F:protein transmembrane transporter activity"/>
    <property type="evidence" value="ECO:0007669"/>
    <property type="project" value="TreeGrafter"/>
</dbReference>
<evidence type="ECO:0000256" key="8">
    <source>
        <dbReference type="ARBA" id="ARBA00023237"/>
    </source>
</evidence>
<keyword evidence="10" id="KW-0732">Signal</keyword>
<evidence type="ECO:0000256" key="4">
    <source>
        <dbReference type="ARBA" id="ARBA00022452"/>
    </source>
</evidence>
<gene>
    <name evidence="12" type="ORF">JZL65_01230</name>
</gene>
<dbReference type="GO" id="GO:0009279">
    <property type="term" value="C:cell outer membrane"/>
    <property type="evidence" value="ECO:0007669"/>
    <property type="project" value="UniProtKB-SubCell"/>
</dbReference>
<dbReference type="Proteomes" id="UP000683551">
    <property type="component" value="Chromosome"/>
</dbReference>
<reference evidence="12" key="1">
    <citation type="submission" date="2021-02" db="EMBL/GenBank/DDBJ databases">
        <title>Comparative genomics of Ferrovum myxofaciens strains, predominant extremophile bacteria forming large biofilm stalactites in acid mine ecosystems.</title>
        <authorList>
            <person name="Burkartova K."/>
            <person name="Ridl J."/>
            <person name="Pajer P."/>
            <person name="Falteisek L."/>
        </authorList>
    </citation>
    <scope>NUCLEOTIDE SEQUENCE</scope>
    <source>
        <strain evidence="12">MI1III</strain>
    </source>
</reference>
<evidence type="ECO:0000313" key="13">
    <source>
        <dbReference type="Proteomes" id="UP000683551"/>
    </source>
</evidence>
<dbReference type="PROSITE" id="PS51779">
    <property type="entry name" value="POTRA"/>
    <property type="match status" value="1"/>
</dbReference>
<evidence type="ECO:0000259" key="11">
    <source>
        <dbReference type="PROSITE" id="PS51779"/>
    </source>
</evidence>
<evidence type="ECO:0000256" key="7">
    <source>
        <dbReference type="ARBA" id="ARBA00023136"/>
    </source>
</evidence>
<evidence type="ECO:0000313" key="12">
    <source>
        <dbReference type="EMBL" id="QWY77738.1"/>
    </source>
</evidence>
<proteinExistence type="inferred from homology"/>
<keyword evidence="6" id="KW-0653">Protein transport</keyword>
<dbReference type="Pfam" id="PF08479">
    <property type="entry name" value="POTRA_2"/>
    <property type="match status" value="1"/>
</dbReference>
<keyword evidence="4" id="KW-1134">Transmembrane beta strand</keyword>
<dbReference type="EMBL" id="CP071137">
    <property type="protein sequence ID" value="QWY77738.1"/>
    <property type="molecule type" value="Genomic_DNA"/>
</dbReference>
<evidence type="ECO:0000256" key="9">
    <source>
        <dbReference type="SAM" id="MobiDB-lite"/>
    </source>
</evidence>
<evidence type="ECO:0000256" key="5">
    <source>
        <dbReference type="ARBA" id="ARBA00022692"/>
    </source>
</evidence>
<keyword evidence="5" id="KW-0812">Transmembrane</keyword>
<evidence type="ECO:0000256" key="10">
    <source>
        <dbReference type="SAM" id="SignalP"/>
    </source>
</evidence>
<evidence type="ECO:0000256" key="2">
    <source>
        <dbReference type="ARBA" id="ARBA00009055"/>
    </source>
</evidence>
<evidence type="ECO:0000256" key="1">
    <source>
        <dbReference type="ARBA" id="ARBA00004442"/>
    </source>
</evidence>
<evidence type="ECO:0000256" key="6">
    <source>
        <dbReference type="ARBA" id="ARBA00022927"/>
    </source>
</evidence>
<dbReference type="Pfam" id="PF03865">
    <property type="entry name" value="ShlB"/>
    <property type="match status" value="1"/>
</dbReference>
<organism evidence="12 13">
    <name type="scientific">Ferrovum myxofaciens</name>
    <dbReference type="NCBI Taxonomy" id="416213"/>
    <lineage>
        <taxon>Bacteria</taxon>
        <taxon>Pseudomonadati</taxon>
        <taxon>Pseudomonadota</taxon>
        <taxon>Betaproteobacteria</taxon>
        <taxon>Ferrovales</taxon>
        <taxon>Ferrovaceae</taxon>
        <taxon>Ferrovum</taxon>
    </lineage>
</organism>
<dbReference type="Gene3D" id="3.10.20.310">
    <property type="entry name" value="membrane protein fhac"/>
    <property type="match status" value="1"/>
</dbReference>
<dbReference type="InterPro" id="IPR034746">
    <property type="entry name" value="POTRA"/>
</dbReference>
<protein>
    <submittedName>
        <fullName evidence="12">ShlB/FhaC/HecB family hemolysin secretion/activation protein</fullName>
    </submittedName>
</protein>
<feature type="domain" description="POTRA" evidence="11">
    <location>
        <begin position="75"/>
        <end position="150"/>
    </location>
</feature>
<comment type="similarity">
    <text evidence="2">Belongs to the TPS (TC 1.B.20) family.</text>
</comment>
<keyword evidence="8" id="KW-0998">Cell outer membrane</keyword>
<feature type="region of interest" description="Disordered" evidence="9">
    <location>
        <begin position="47"/>
        <end position="69"/>
    </location>
</feature>
<dbReference type="InterPro" id="IPR005565">
    <property type="entry name" value="Hemolysn_activator_HlyB_C"/>
</dbReference>
<feature type="chain" id="PRO_5039107855" evidence="10">
    <location>
        <begin position="30"/>
        <end position="561"/>
    </location>
</feature>
<dbReference type="PROSITE" id="PS51257">
    <property type="entry name" value="PROKAR_LIPOPROTEIN"/>
    <property type="match status" value="1"/>
</dbReference>
<dbReference type="GO" id="GO:0098046">
    <property type="term" value="C:type V protein secretion system complex"/>
    <property type="evidence" value="ECO:0007669"/>
    <property type="project" value="TreeGrafter"/>
</dbReference>
<dbReference type="PANTHER" id="PTHR34597">
    <property type="entry name" value="SLR1661 PROTEIN"/>
    <property type="match status" value="1"/>
</dbReference>
<keyword evidence="3" id="KW-0813">Transport</keyword>
<keyword evidence="7" id="KW-0472">Membrane</keyword>
<sequence>MKNKIRKKFFASTLLSVIAAACSATTSFAAGPVLPGAGTLIQEVQPQLPQNPSTDDTGLTLQPGKTQQSESDVAFEVKQIVIEGNTQIDTGTLHDLVRTDEGKSLTLKQLQKDAQRVTEFYRKQGYPLSRAIIPAQTLDSGQVKILVIEATYGSFFLNNTSHASNSSINSLLSPLLSGDPIADSSLDRALLLLSDMPGIIPAASMSPGSHTGSSDLTVNVLPGPRTSGSLTVNNYGNNFTGNGQFGANLMVNELLGIGDQLSANGLTTGPGMNYARLGYEFLANGSGTRVGASVSNLQYMLSDSMSALQGQGTASVTSAWARQPFIRSQTVNLYGQAEFDYKRLSDQTITTLTNRHLDNGVLSLNGDERDGWLSGGVGLMNASWTGGRVNFDNTQALSVDAHGGLTAGTFGKWTGNMNRLQNLGGERAQLYLSLSGQWAQKNLDPIEKLVVGGPYSVRGYDMGVMAADSGVLGTVEGRYKMTEHWQAVVFGDSEHIAINANPYMPGPNGATLSGAGVGANWTDGGAWSAKIYAASRLGAVPTQLAGSPAGTLLWGEVNWGF</sequence>
<name>A0A9E6SXR9_9PROT</name>
<evidence type="ECO:0000256" key="3">
    <source>
        <dbReference type="ARBA" id="ARBA00022448"/>
    </source>
</evidence>
<dbReference type="Gene3D" id="2.40.160.50">
    <property type="entry name" value="membrane protein fhac: a member of the omp85/tpsb transporter family"/>
    <property type="match status" value="1"/>
</dbReference>
<feature type="signal peptide" evidence="10">
    <location>
        <begin position="1"/>
        <end position="29"/>
    </location>
</feature>